<dbReference type="InterPro" id="IPR021250">
    <property type="entry name" value="DUF2789"/>
</dbReference>
<sequence>MNSPYHRFSELFAQLGLPSNDEAIRRFIAEHAPLAGEIKLEDAAFWTAAQAQLLRETIIDDADWADVVDHLNAALRSVL</sequence>
<organism evidence="1 2">
    <name type="scientific">Roseateles koreensis</name>
    <dbReference type="NCBI Taxonomy" id="2987526"/>
    <lineage>
        <taxon>Bacteria</taxon>
        <taxon>Pseudomonadati</taxon>
        <taxon>Pseudomonadota</taxon>
        <taxon>Betaproteobacteria</taxon>
        <taxon>Burkholderiales</taxon>
        <taxon>Sphaerotilaceae</taxon>
        <taxon>Roseateles</taxon>
    </lineage>
</organism>
<gene>
    <name evidence="1" type="ORF">PRZ01_01450</name>
</gene>
<dbReference type="Gene3D" id="1.10.10.1130">
    <property type="entry name" value="Uncharacterised protein PF10982, DUF2789"/>
    <property type="match status" value="1"/>
</dbReference>
<keyword evidence="2" id="KW-1185">Reference proteome</keyword>
<dbReference type="InterPro" id="IPR038086">
    <property type="entry name" value="DUF2789_sf"/>
</dbReference>
<proteinExistence type="predicted"/>
<evidence type="ECO:0000313" key="2">
    <source>
        <dbReference type="Proteomes" id="UP001219862"/>
    </source>
</evidence>
<protein>
    <submittedName>
        <fullName evidence="1">DUF2789 family protein</fullName>
    </submittedName>
</protein>
<dbReference type="Proteomes" id="UP001219862">
    <property type="component" value="Unassembled WGS sequence"/>
</dbReference>
<evidence type="ECO:0000313" key="1">
    <source>
        <dbReference type="EMBL" id="MDC8783854.1"/>
    </source>
</evidence>
<name>A0ABT5KLR8_9BURK</name>
<dbReference type="EMBL" id="JAQQXS010000001">
    <property type="protein sequence ID" value="MDC8783854.1"/>
    <property type="molecule type" value="Genomic_DNA"/>
</dbReference>
<dbReference type="RefSeq" id="WP_273594962.1">
    <property type="nucleotide sequence ID" value="NZ_JAQQXS010000001.1"/>
</dbReference>
<accession>A0ABT5KLR8</accession>
<reference evidence="1 2" key="1">
    <citation type="submission" date="2022-10" db="EMBL/GenBank/DDBJ databases">
        <title>paucibacter sp. hw8 Genome sequencing.</title>
        <authorList>
            <person name="Park S."/>
        </authorList>
    </citation>
    <scope>NUCLEOTIDE SEQUENCE [LARGE SCALE GENOMIC DNA]</scope>
    <source>
        <strain evidence="2">hw8</strain>
    </source>
</reference>
<comment type="caution">
    <text evidence="1">The sequence shown here is derived from an EMBL/GenBank/DDBJ whole genome shotgun (WGS) entry which is preliminary data.</text>
</comment>
<dbReference type="Pfam" id="PF10982">
    <property type="entry name" value="DUF2789"/>
    <property type="match status" value="1"/>
</dbReference>